<dbReference type="InParanoid" id="A0A146GA01"/>
<comment type="caution">
    <text evidence="1">The sequence shown here is derived from an EMBL/GenBank/DDBJ whole genome shotgun (WGS) entry which is preliminary data.</text>
</comment>
<keyword evidence="2" id="KW-1185">Reference proteome</keyword>
<gene>
    <name evidence="1" type="ORF">TSACC_22900</name>
</gene>
<evidence type="ECO:0008006" key="3">
    <source>
        <dbReference type="Google" id="ProtNLM"/>
    </source>
</evidence>
<accession>A0A146GA01</accession>
<dbReference type="AlphaFoldDB" id="A0A146GA01"/>
<evidence type="ECO:0000313" key="1">
    <source>
        <dbReference type="EMBL" id="GAT34475.1"/>
    </source>
</evidence>
<organism evidence="1 2">
    <name type="scientific">Terrimicrobium sacchariphilum</name>
    <dbReference type="NCBI Taxonomy" id="690879"/>
    <lineage>
        <taxon>Bacteria</taxon>
        <taxon>Pseudomonadati</taxon>
        <taxon>Verrucomicrobiota</taxon>
        <taxon>Terrimicrobiia</taxon>
        <taxon>Terrimicrobiales</taxon>
        <taxon>Terrimicrobiaceae</taxon>
        <taxon>Terrimicrobium</taxon>
    </lineage>
</organism>
<proteinExistence type="predicted"/>
<evidence type="ECO:0000313" key="2">
    <source>
        <dbReference type="Proteomes" id="UP000076023"/>
    </source>
</evidence>
<name>A0A146GA01_TERSA</name>
<sequence>MTSDELLCKIESLPVEKRRLVEEFVQTLMGEDAGPSFEEAAARVFAKHETLFRKLADS</sequence>
<reference evidence="2" key="1">
    <citation type="journal article" date="2017" name="Genome Announc.">
        <title>Draft Genome Sequence of Terrimicrobium sacchariphilum NM-5T, a Facultative Anaerobic Soil Bacterium of the Class Spartobacteria.</title>
        <authorList>
            <person name="Qiu Y.L."/>
            <person name="Tourlousse D.M."/>
            <person name="Matsuura N."/>
            <person name="Ohashi A."/>
            <person name="Sekiguchi Y."/>
        </authorList>
    </citation>
    <scope>NUCLEOTIDE SEQUENCE [LARGE SCALE GENOMIC DNA]</scope>
    <source>
        <strain evidence="2">NM-5</strain>
    </source>
</reference>
<dbReference type="RefSeq" id="WP_153811465.1">
    <property type="nucleotide sequence ID" value="NZ_BDCO01000002.1"/>
</dbReference>
<dbReference type="Proteomes" id="UP000076023">
    <property type="component" value="Unassembled WGS sequence"/>
</dbReference>
<dbReference type="EMBL" id="BDCO01000002">
    <property type="protein sequence ID" value="GAT34475.1"/>
    <property type="molecule type" value="Genomic_DNA"/>
</dbReference>
<protein>
    <recommendedName>
        <fullName evidence="3">Addiction module component</fullName>
    </recommendedName>
</protein>